<reference evidence="1 2" key="1">
    <citation type="journal article" date="2021" name="Commun. Biol.">
        <title>Genomic insights into the host specific adaptation of the Pneumocystis genus.</title>
        <authorList>
            <person name="Cisse O.H."/>
            <person name="Ma L."/>
            <person name="Dekker J.P."/>
            <person name="Khil P.P."/>
            <person name="Youn J.-H."/>
            <person name="Brenchley J.M."/>
            <person name="Blair R."/>
            <person name="Pahar B."/>
            <person name="Chabe M."/>
            <person name="Van Rompay K.K.A."/>
            <person name="Keesler R."/>
            <person name="Sukura A."/>
            <person name="Hirsch V."/>
            <person name="Kutty G."/>
            <person name="Liu Y."/>
            <person name="Peng L."/>
            <person name="Chen J."/>
            <person name="Song J."/>
            <person name="Weissenbacher-Lang C."/>
            <person name="Xu J."/>
            <person name="Upham N.S."/>
            <person name="Stajich J.E."/>
            <person name="Cuomo C.A."/>
            <person name="Cushion M.T."/>
            <person name="Kovacs J.A."/>
        </authorList>
    </citation>
    <scope>NUCLEOTIDE SEQUENCE [LARGE SCALE GENOMIC DNA]</scope>
    <source>
        <strain evidence="1 2">RABM</strain>
    </source>
</reference>
<comment type="caution">
    <text evidence="1">The sequence shown here is derived from an EMBL/GenBank/DDBJ whole genome shotgun (WGS) entry which is preliminary data.</text>
</comment>
<dbReference type="Proteomes" id="UP000768646">
    <property type="component" value="Unassembled WGS sequence"/>
</dbReference>
<proteinExistence type="predicted"/>
<dbReference type="EMBL" id="JABTEG010000002">
    <property type="protein sequence ID" value="KAG4305857.1"/>
    <property type="molecule type" value="Genomic_DNA"/>
</dbReference>
<protein>
    <submittedName>
        <fullName evidence="1">Uncharacterized protein</fullName>
    </submittedName>
</protein>
<name>A0ACB7CFK8_9ASCO</name>
<evidence type="ECO:0000313" key="2">
    <source>
        <dbReference type="Proteomes" id="UP000768646"/>
    </source>
</evidence>
<organism evidence="1 2">
    <name type="scientific">Pneumocystis oryctolagi</name>
    <dbReference type="NCBI Taxonomy" id="42067"/>
    <lineage>
        <taxon>Eukaryota</taxon>
        <taxon>Fungi</taxon>
        <taxon>Dikarya</taxon>
        <taxon>Ascomycota</taxon>
        <taxon>Taphrinomycotina</taxon>
        <taxon>Pneumocystomycetes</taxon>
        <taxon>Pneumocystaceae</taxon>
        <taxon>Pneumocystis</taxon>
    </lineage>
</organism>
<sequence length="148" mass="16519">MGFVDEIKACNFSIYAQWFGIISIILDFVLGFVNLFRIGSIVVFSILTLIMGFILMFVEIPFLIKICPTSRKFDSFVQYFNQNWPRAGLYVVFSSIVFLSGIIKWTSLIVAGFFMTITCLCYLIAALKGQTFANSSLLGGSGITQMAV</sequence>
<accession>A0ACB7CFK8</accession>
<gene>
    <name evidence="1" type="ORF">PORY_000767</name>
</gene>
<evidence type="ECO:0000313" key="1">
    <source>
        <dbReference type="EMBL" id="KAG4305857.1"/>
    </source>
</evidence>
<keyword evidence="2" id="KW-1185">Reference proteome</keyword>